<feature type="compositionally biased region" description="Polar residues" evidence="7">
    <location>
        <begin position="977"/>
        <end position="993"/>
    </location>
</feature>
<evidence type="ECO:0000256" key="4">
    <source>
        <dbReference type="ARBA" id="ARBA00022989"/>
    </source>
</evidence>
<feature type="region of interest" description="Disordered" evidence="7">
    <location>
        <begin position="2687"/>
        <end position="2729"/>
    </location>
</feature>
<dbReference type="GO" id="GO:0007029">
    <property type="term" value="P:endoplasmic reticulum organization"/>
    <property type="evidence" value="ECO:0007669"/>
    <property type="project" value="TreeGrafter"/>
</dbReference>
<feature type="transmembrane region" description="Helical" evidence="6">
    <location>
        <begin position="1585"/>
        <end position="1607"/>
    </location>
</feature>
<feature type="transmembrane region" description="Helical" evidence="6">
    <location>
        <begin position="1723"/>
        <end position="1742"/>
    </location>
</feature>
<feature type="compositionally biased region" description="Basic residues" evidence="7">
    <location>
        <begin position="948"/>
        <end position="959"/>
    </location>
</feature>
<feature type="compositionally biased region" description="Acidic residues" evidence="7">
    <location>
        <begin position="619"/>
        <end position="647"/>
    </location>
</feature>
<dbReference type="GO" id="GO:0016020">
    <property type="term" value="C:membrane"/>
    <property type="evidence" value="ECO:0007669"/>
    <property type="project" value="UniProtKB-SubCell"/>
</dbReference>
<feature type="region of interest" description="Disordered" evidence="7">
    <location>
        <begin position="1118"/>
        <end position="1161"/>
    </location>
</feature>
<dbReference type="OrthoDB" id="10037631at2759"/>
<feature type="compositionally biased region" description="Gly residues" evidence="7">
    <location>
        <begin position="807"/>
        <end position="830"/>
    </location>
</feature>
<proteinExistence type="inferred from homology"/>
<feature type="domain" description="Pecanex C-terminal" evidence="8">
    <location>
        <begin position="2387"/>
        <end position="2613"/>
    </location>
</feature>
<evidence type="ECO:0000256" key="1">
    <source>
        <dbReference type="ARBA" id="ARBA00004141"/>
    </source>
</evidence>
<feature type="region of interest" description="Disordered" evidence="7">
    <location>
        <begin position="1367"/>
        <end position="1390"/>
    </location>
</feature>
<keyword evidence="10" id="KW-1185">Reference proteome</keyword>
<feature type="compositionally biased region" description="Low complexity" evidence="7">
    <location>
        <begin position="1022"/>
        <end position="1031"/>
    </location>
</feature>
<feature type="region of interest" description="Disordered" evidence="7">
    <location>
        <begin position="337"/>
        <end position="360"/>
    </location>
</feature>
<feature type="region of interest" description="Disordered" evidence="7">
    <location>
        <begin position="804"/>
        <end position="1009"/>
    </location>
</feature>
<feature type="transmembrane region" description="Helical" evidence="6">
    <location>
        <begin position="1677"/>
        <end position="1703"/>
    </location>
</feature>
<dbReference type="InterPro" id="IPR007735">
    <property type="entry name" value="Pecanex_C"/>
</dbReference>
<feature type="compositionally biased region" description="Basic and acidic residues" evidence="7">
    <location>
        <begin position="339"/>
        <end position="349"/>
    </location>
</feature>
<dbReference type="Pfam" id="PF05041">
    <property type="entry name" value="Pecanex_C"/>
    <property type="match status" value="1"/>
</dbReference>
<feature type="compositionally biased region" description="Basic and acidic residues" evidence="7">
    <location>
        <begin position="694"/>
        <end position="704"/>
    </location>
</feature>
<feature type="transmembrane region" description="Helical" evidence="6">
    <location>
        <begin position="59"/>
        <end position="77"/>
    </location>
</feature>
<comment type="caution">
    <text evidence="9">The sequence shown here is derived from an EMBL/GenBank/DDBJ whole genome shotgun (WGS) entry which is preliminary data.</text>
</comment>
<feature type="compositionally biased region" description="Basic and acidic residues" evidence="7">
    <location>
        <begin position="994"/>
        <end position="1005"/>
    </location>
</feature>
<sequence>MGSQTLEILRQGVWASLTGGWYYDPHQDMFHNTFHLYLWLFLLCLPFTIYLYFPSTVLVWSGYVTAVTAVFMSIKLVNMSLHRMYDSGEFELEEEAPVIAAIKTPAGGRNAAGKGEEEGIEMQVLGKHTSDSTVPRDPTIGSEDSNESADYNQAAGADPANSTIDLKVDVHRKNSSESSEEMFNNAAGDKASNGRASQRGSVDEGAAVDYRPRIKSKSTRRASSSGGNSSGMAPQVISQTVKPSVTYINEVPDSHLLAKMLRQQDSSCLGGGLYTGHIHRPRMGSQGCLEVQPLEGGCKIHGCERGVRCSVGINACSSTPDCCNGEDMPQPVVISVDRPSNHQRGERGGRSRLASRRRYSNSSTGALALFGGGGGQAPSGHICNHHNHLLSHVGGRDSHHGGGSASHQATGSCCNVMMGGGSSGGGGGGGGAAFKQTTGSLEMFLTHNEGVRDKGLIYWKKKRVARSGSSSLGSGSHEGIGGGGGGGVGGGSRPLFYGGGGSQLAVCPIAEQSDEHQTSGHGGTDNVETDDDDDDATGSQSPLLDGGGPLPEASTATKEGERAGSRGSVCSQNAQPSTGQWNDDTVFSTSSMEKVYQTVFQKHFGGNEQRTRRQAGEGGSEEEEEGEQEDGAESSGEEEDEDADDEEMGNKTMKNSYSSCSSGRELSNGNFKSVYSDVCEEAGSVVGGVVGESDCEKRKSDEQRTRKHRRSGSVGEKGARKRGSKEDVKGTQPSTSGLSHHRRTMSEDCGSVAASSMSAAVTKDPKDQTVTSSPVIAAVASESPSVIGLDWLFENTDSEELFTQAAAGGGGGRRGLEKGGAAGGRGGEAGSSGAEAGSRGGEAGSKSEQTGNRRGETGSRGWQTRSKSEEAGSRGGETGSKSGEAVRSSMSEETGSKREEAGRSSMSEETGSKREETASKCGETGSRGGSPEVEAGGEARLVPLSHSAAKHKMAVRPRRTYSVPRKSQESKERSREGSSVSAESTNSTISGAENEQRVSKSHEGGVSELGDLTTDIAAIARASQSASNIQQGAIPKQLSRTDGRERRRYSTEGAGLQRADERRRQRKAGKLRDKDRASGAHRSSQRRTSSDDRLLMADSDLQRADALARKSALTFFKEDKNNNTNQQQQQQQQQQRGALDNNNSSSGSGESNTELSTLLTPPAPSPLLAAFLATRPNPPSTCVPVSGAAPCPGGGGALEAANLESRSRSSDGRSSRARHRRLKRPRNQRMVRGGMRDRPMQQLAGHGMASLQLAALIGGTHLAASHDDTTDGAVHVFQDENGQWCTYMFDEKGNSNATTAQSIGGAGKLLQSLLLRRNSQMEHWENWENWDYQAPDSLSNSSASVNSSNMNNFMIDNGCLSAIQQRMDDGRNEEERQDERNPRGYLSPVRLLPSIPANSTASVSQLHHLHQGANGVYVLETVSPQIVPHQNTSLFHQLMTENMSDRRDLLHARECPDVRCVPNVNVRTFMRFAPLDAQNPSVPVPPPSSSHVSEETDTPLYPTDLNLNVNRNRFRLIDSTKIADRAKTPRKFYKFHITPCSYIKVRLDRLALLALLDRNLTWTELCMSLFLAICVAFFGAQLLHLGFYLDISAFIFCFVVASCQYSLIKSVQPDAASPTHGYNRIVAFSRPVYFCLSSALILLFHYVITSNTFTLSSFTLYGMFFTTKDILKQARDFLATFILCFPVLFSLGLFPQVNTFLMYFLEQIDIHIFGGNATCSLNAALYCVFRSCLAVAVLYGFAYGGLSETKSSQHILFSIFCGLLIATAYHLSRSASDPTPIWNILKANLWPVDDDLMGIDTSKYHRESRLEKGSSSMSSTTNARLSSSYDKKSVESMGGGKNAADGESELVDPLPGKLQRTVNARLKSDLIICTVIAVFVFGIHCSSVFTALQPELNPVLWSVTGCIGFLLHYIVPQLRKQLPWLCIARPVLRSHEHNQFEVREAAKVMWFERLYVYLCFVERNILYPVLFLSCLTSQSPLIASKMGVVSGSLAVTVCALKCLRCSFSHPPSQYLILVFAVLFFQLDYAAASETFLVDYFLTAIVFSKTHEFLLKVQFVVTYIAPWQITWGSAFHAFAQPFSVPHSAMMFLQAAISAVLSTPLNPFLGSAIFLTSYVRPVKFWERDYNTRRVDHSNTRLSSHLERNLGADDNNLNSIFYEHLTRSLQHSLCGDLTLGRWGAVEQGDCFVLASDYLNCLVHIIELGNGLVTFQMRGLEFRGTYCQQREVEAISEGVEENEGCCCCEPGHLPHMLSLNAAFSQRWLAWEVTATKYVLEGYSISDNSAVSMLQVFDFRKVLVSYYVKSIIFYAVGSPRLEEWLNSPLILEALQPMCDKNFVDLDPIFNMNIDEDFDFRAAGITRNSFCNIYLEWIQFCADRRDKNKTIVDKGKDSTLVSLCFALSLLGRRTLGAASHNTVSSVEFFLYGLHALFKGDFRITSVRDEWIFSDMDLLKKVVAPGVRMSLKLHQDHFMSPDEYENLSTLYKAISVHQEKLVISHEGDPVWRNAVLSGTQSLLALRHVFDDGSDEYKVIMLNKRYLSFRVIKMNRECVRGLWAGQQQELVYLRNRNPERGSIQNAKQALRNIINSSCDQPIGYPIFVSPLTTSYADTNEQLSAIVGGAVSLGAIKRGLLQLCRRLRRRCVEGCSSGGGASGAGGVAAAHDDGGFGHDGVYAMTTYNIHSGYGHTTGSGSQSMESTMLGGSMGRGGSLSRGSLGGNRGSIASVGKPSSSTLASLAGLLSSSETAKEGFYKRERQQETEQKQQQQQYQQQDYDQQQEQQKMAPPTAQQQQAAEEKEKEPVFQRVRIVDVNQVYDAINLGRRIDVSWPDEWWRKKGGRSSWQDWVPQKGMEGQVVHRWVPFHKDMNRRSHVDRTILLVKIEDKFVPIAESGVMDLGAEV</sequence>
<feature type="compositionally biased region" description="Low complexity" evidence="7">
    <location>
        <begin position="2762"/>
        <end position="2792"/>
    </location>
</feature>
<dbReference type="Proteomes" id="UP000291343">
    <property type="component" value="Unassembled WGS sequence"/>
</dbReference>
<feature type="compositionally biased region" description="Basic and acidic residues" evidence="7">
    <location>
        <begin position="1039"/>
        <end position="1050"/>
    </location>
</feature>
<feature type="compositionally biased region" description="Polar residues" evidence="7">
    <location>
        <begin position="1813"/>
        <end position="1828"/>
    </location>
</feature>
<dbReference type="InterPro" id="IPR039797">
    <property type="entry name" value="Pecanex"/>
</dbReference>
<feature type="compositionally biased region" description="Low complexity" evidence="7">
    <location>
        <begin position="751"/>
        <end position="761"/>
    </location>
</feature>
<evidence type="ECO:0000259" key="8">
    <source>
        <dbReference type="Pfam" id="PF05041"/>
    </source>
</evidence>
<feature type="compositionally biased region" description="Acidic residues" evidence="7">
    <location>
        <begin position="527"/>
        <end position="536"/>
    </location>
</feature>
<gene>
    <name evidence="9" type="ORF">LSTR_LSTR011274</name>
</gene>
<feature type="region of interest" description="Disordered" evidence="7">
    <location>
        <begin position="1197"/>
        <end position="1227"/>
    </location>
</feature>
<feature type="region of interest" description="Disordered" evidence="7">
    <location>
        <begin position="1022"/>
        <end position="1096"/>
    </location>
</feature>
<evidence type="ECO:0000256" key="7">
    <source>
        <dbReference type="SAM" id="MobiDB-lite"/>
    </source>
</evidence>
<evidence type="ECO:0000256" key="2">
    <source>
        <dbReference type="ARBA" id="ARBA00010170"/>
    </source>
</evidence>
<dbReference type="PANTHER" id="PTHR12372:SF7">
    <property type="entry name" value="PROTEIN PECANEX"/>
    <property type="match status" value="1"/>
</dbReference>
<feature type="compositionally biased region" description="Gly residues" evidence="7">
    <location>
        <begin position="2702"/>
        <end position="2719"/>
    </location>
</feature>
<feature type="transmembrane region" description="Helical" evidence="6">
    <location>
        <begin position="36"/>
        <end position="53"/>
    </location>
</feature>
<organism evidence="9 10">
    <name type="scientific">Laodelphax striatellus</name>
    <name type="common">Small brown planthopper</name>
    <name type="synonym">Delphax striatella</name>
    <dbReference type="NCBI Taxonomy" id="195883"/>
    <lineage>
        <taxon>Eukaryota</taxon>
        <taxon>Metazoa</taxon>
        <taxon>Ecdysozoa</taxon>
        <taxon>Arthropoda</taxon>
        <taxon>Hexapoda</taxon>
        <taxon>Insecta</taxon>
        <taxon>Pterygota</taxon>
        <taxon>Neoptera</taxon>
        <taxon>Paraneoptera</taxon>
        <taxon>Hemiptera</taxon>
        <taxon>Auchenorrhyncha</taxon>
        <taxon>Fulgoroidea</taxon>
        <taxon>Delphacidae</taxon>
        <taxon>Criomorphinae</taxon>
        <taxon>Laodelphax</taxon>
    </lineage>
</organism>
<dbReference type="EMBL" id="QKKF02006822">
    <property type="protein sequence ID" value="RZF46242.1"/>
    <property type="molecule type" value="Genomic_DNA"/>
</dbReference>
<keyword evidence="4 6" id="KW-1133">Transmembrane helix</keyword>
<feature type="compositionally biased region" description="Basic and acidic residues" evidence="7">
    <location>
        <begin position="966"/>
        <end position="976"/>
    </location>
</feature>
<feature type="compositionally biased region" description="Low complexity" evidence="7">
    <location>
        <begin position="1126"/>
        <end position="1161"/>
    </location>
</feature>
<feature type="compositionally biased region" description="Basic and acidic residues" evidence="7">
    <location>
        <begin position="166"/>
        <end position="175"/>
    </location>
</feature>
<feature type="region of interest" description="Disordered" evidence="7">
    <location>
        <begin position="467"/>
        <end position="487"/>
    </location>
</feature>
<feature type="transmembrane region" description="Helical" evidence="6">
    <location>
        <begin position="1754"/>
        <end position="1771"/>
    </location>
</feature>
<evidence type="ECO:0000313" key="9">
    <source>
        <dbReference type="EMBL" id="RZF46242.1"/>
    </source>
</evidence>
<keyword evidence="3 6" id="KW-0812">Transmembrane</keyword>
<feature type="compositionally biased region" description="Basic residues" evidence="7">
    <location>
        <begin position="1215"/>
        <end position="1227"/>
    </location>
</feature>
<feature type="region of interest" description="Disordered" evidence="7">
    <location>
        <begin position="685"/>
        <end position="770"/>
    </location>
</feature>
<feature type="transmembrane region" description="Helical" evidence="6">
    <location>
        <begin position="1559"/>
        <end position="1579"/>
    </location>
</feature>
<evidence type="ECO:0000256" key="6">
    <source>
        <dbReference type="RuleBase" id="RU367089"/>
    </source>
</evidence>
<feature type="region of interest" description="Disordered" evidence="7">
    <location>
        <begin position="125"/>
        <end position="235"/>
    </location>
</feature>
<feature type="transmembrane region" description="Helical" evidence="6">
    <location>
        <begin position="1898"/>
        <end position="1915"/>
    </location>
</feature>
<feature type="transmembrane region" description="Helical" evidence="6">
    <location>
        <begin position="1870"/>
        <end position="1892"/>
    </location>
</feature>
<feature type="region of interest" description="Disordered" evidence="7">
    <location>
        <begin position="1807"/>
        <end position="1847"/>
    </location>
</feature>
<name>A0A482XKC3_LAOST</name>
<evidence type="ECO:0000256" key="3">
    <source>
        <dbReference type="ARBA" id="ARBA00022692"/>
    </source>
</evidence>
<feature type="compositionally biased region" description="Polar residues" evidence="7">
    <location>
        <begin position="652"/>
        <end position="666"/>
    </location>
</feature>
<comment type="similarity">
    <text evidence="2 6">Belongs to the pecanex family.</text>
</comment>
<feature type="compositionally biased region" description="Polar residues" evidence="7">
    <location>
        <begin position="568"/>
        <end position="585"/>
    </location>
</feature>
<feature type="compositionally biased region" description="Basic and acidic residues" evidence="7">
    <location>
        <begin position="1367"/>
        <end position="1382"/>
    </location>
</feature>
<reference evidence="9 10" key="1">
    <citation type="journal article" date="2017" name="Gigascience">
        <title>Genome sequence of the small brown planthopper, Laodelphax striatellus.</title>
        <authorList>
            <person name="Zhu J."/>
            <person name="Jiang F."/>
            <person name="Wang X."/>
            <person name="Yang P."/>
            <person name="Bao Y."/>
            <person name="Zhao W."/>
            <person name="Wang W."/>
            <person name="Lu H."/>
            <person name="Wang Q."/>
            <person name="Cui N."/>
            <person name="Li J."/>
            <person name="Chen X."/>
            <person name="Luo L."/>
            <person name="Yu J."/>
            <person name="Kang L."/>
            <person name="Cui F."/>
        </authorList>
    </citation>
    <scope>NUCLEOTIDE SEQUENCE [LARGE SCALE GENOMIC DNA]</scope>
    <source>
        <strain evidence="9">Lst14</strain>
    </source>
</reference>
<evidence type="ECO:0000256" key="5">
    <source>
        <dbReference type="ARBA" id="ARBA00023136"/>
    </source>
</evidence>
<feature type="compositionally biased region" description="Basic and acidic residues" evidence="7">
    <location>
        <begin position="1205"/>
        <end position="1214"/>
    </location>
</feature>
<feature type="compositionally biased region" description="Basic and acidic residues" evidence="7">
    <location>
        <begin position="2748"/>
        <end position="2761"/>
    </location>
</feature>
<dbReference type="PANTHER" id="PTHR12372">
    <property type="entry name" value="PECANEX"/>
    <property type="match status" value="1"/>
</dbReference>
<evidence type="ECO:0000313" key="10">
    <source>
        <dbReference type="Proteomes" id="UP000291343"/>
    </source>
</evidence>
<dbReference type="InParanoid" id="A0A482XKC3"/>
<dbReference type="GO" id="GO:0005783">
    <property type="term" value="C:endoplasmic reticulum"/>
    <property type="evidence" value="ECO:0007669"/>
    <property type="project" value="TreeGrafter"/>
</dbReference>
<feature type="compositionally biased region" description="Gly residues" evidence="7">
    <location>
        <begin position="476"/>
        <end position="487"/>
    </location>
</feature>
<keyword evidence="5 6" id="KW-0472">Membrane</keyword>
<feature type="region of interest" description="Disordered" evidence="7">
    <location>
        <begin position="601"/>
        <end position="666"/>
    </location>
</feature>
<dbReference type="FunCoup" id="A0A482XKC3">
    <property type="interactions" value="986"/>
</dbReference>
<protein>
    <recommendedName>
        <fullName evidence="6">Pecanex-like protein</fullName>
    </recommendedName>
</protein>
<feature type="region of interest" description="Disordered" evidence="7">
    <location>
        <begin position="2748"/>
        <end position="2798"/>
    </location>
</feature>
<comment type="subcellular location">
    <subcellularLocation>
        <location evidence="1 6">Membrane</location>
        <topology evidence="1 6">Multi-pass membrane protein</topology>
    </subcellularLocation>
</comment>
<accession>A0A482XKC3</accession>
<feature type="region of interest" description="Disordered" evidence="7">
    <location>
        <begin position="512"/>
        <end position="585"/>
    </location>
</feature>